<feature type="compositionally biased region" description="Low complexity" evidence="3">
    <location>
        <begin position="9"/>
        <end position="20"/>
    </location>
</feature>
<reference evidence="5" key="1">
    <citation type="submission" date="2007-04" db="EMBL/GenBank/DDBJ databases">
        <authorList>
            <consortium name="The Broad Institute Genome Sequencing Platform"/>
            <person name="Birren B."/>
            <person name="Lander E."/>
            <person name="Galagan J."/>
            <person name="Nusbaum C."/>
            <person name="Devon K."/>
            <person name="Ma L.-J."/>
            <person name="Jaffe D."/>
            <person name="Butler J."/>
            <person name="Alvarez P."/>
            <person name="Gnerre S."/>
            <person name="Grabherr M."/>
            <person name="Kleber M."/>
            <person name="Mauceli E."/>
            <person name="Brockman W."/>
            <person name="MacCallum I.A."/>
            <person name="Young S."/>
            <person name="LaButti K."/>
            <person name="DeCaprio D."/>
            <person name="Crawford M."/>
            <person name="Koehrsen M."/>
            <person name="Engels R."/>
            <person name="Montgomery P."/>
            <person name="Pearson M."/>
            <person name="Howarth C."/>
            <person name="Larson L."/>
            <person name="White J."/>
            <person name="O'Leary S."/>
            <person name="Kodira C."/>
            <person name="Zeng Q."/>
            <person name="Yandava C."/>
            <person name="Alvarado L."/>
            <person name="Kistler C."/>
            <person name="Shim W.-B."/>
            <person name="Kang S."/>
            <person name="Woloshuk C."/>
        </authorList>
    </citation>
    <scope>NUCLEOTIDE SEQUENCE</scope>
    <source>
        <strain evidence="5">4287</strain>
    </source>
</reference>
<evidence type="ECO:0000259" key="4">
    <source>
        <dbReference type="PROSITE" id="PS50048"/>
    </source>
</evidence>
<accession>A0A0J9W9Q2</accession>
<dbReference type="GeneID" id="28957993"/>
<evidence type="ECO:0000256" key="3">
    <source>
        <dbReference type="SAM" id="MobiDB-lite"/>
    </source>
</evidence>
<protein>
    <recommendedName>
        <fullName evidence="4">Zn(2)-C6 fungal-type domain-containing protein</fullName>
    </recommendedName>
</protein>
<dbReference type="VEuPathDB" id="FungiDB:FOXG_17202"/>
<proteinExistence type="predicted"/>
<dbReference type="InterPro" id="IPR007219">
    <property type="entry name" value="XnlR_reg_dom"/>
</dbReference>
<feature type="compositionally biased region" description="Polar residues" evidence="3">
    <location>
        <begin position="33"/>
        <end position="42"/>
    </location>
</feature>
<name>A0A0J9W9Q2_FUSO4</name>
<dbReference type="PROSITE" id="PS50048">
    <property type="entry name" value="ZN2_CY6_FUNGAL_2"/>
    <property type="match status" value="1"/>
</dbReference>
<dbReference type="InterPro" id="IPR052761">
    <property type="entry name" value="Fungal_Detox/Toxin_TFs"/>
</dbReference>
<dbReference type="PANTHER" id="PTHR47425">
    <property type="entry name" value="FARB-RELATED"/>
    <property type="match status" value="1"/>
</dbReference>
<dbReference type="GO" id="GO:0003677">
    <property type="term" value="F:DNA binding"/>
    <property type="evidence" value="ECO:0007669"/>
    <property type="project" value="InterPro"/>
</dbReference>
<dbReference type="GO" id="GO:0000981">
    <property type="term" value="F:DNA-binding transcription factor activity, RNA polymerase II-specific"/>
    <property type="evidence" value="ECO:0007669"/>
    <property type="project" value="InterPro"/>
</dbReference>
<organism evidence="5 6">
    <name type="scientific">Fusarium oxysporum f. sp. lycopersici (strain 4287 / CBS 123668 / FGSC 9935 / NRRL 34936)</name>
    <name type="common">Fusarium vascular wilt of tomato</name>
    <dbReference type="NCBI Taxonomy" id="426428"/>
    <lineage>
        <taxon>Eukaryota</taxon>
        <taxon>Fungi</taxon>
        <taxon>Dikarya</taxon>
        <taxon>Ascomycota</taxon>
        <taxon>Pezizomycotina</taxon>
        <taxon>Sordariomycetes</taxon>
        <taxon>Hypocreomycetidae</taxon>
        <taxon>Hypocreales</taxon>
        <taxon>Nectriaceae</taxon>
        <taxon>Fusarium</taxon>
        <taxon>Fusarium oxysporum species complex</taxon>
    </lineage>
</organism>
<keyword evidence="2" id="KW-0539">Nucleus</keyword>
<feature type="region of interest" description="Disordered" evidence="3">
    <location>
        <begin position="1"/>
        <end position="45"/>
    </location>
</feature>
<gene>
    <name evidence="5" type="ORF">FOXG_17202</name>
</gene>
<reference evidence="5" key="2">
    <citation type="journal article" date="2010" name="Nature">
        <title>Comparative genomics reveals mobile pathogenicity chromosomes in Fusarium.</title>
        <authorList>
            <person name="Ma L.J."/>
            <person name="van der Does H.C."/>
            <person name="Borkovich K.A."/>
            <person name="Coleman J.J."/>
            <person name="Daboussi M.J."/>
            <person name="Di Pietro A."/>
            <person name="Dufresne M."/>
            <person name="Freitag M."/>
            <person name="Grabherr M."/>
            <person name="Henrissat B."/>
            <person name="Houterman P.M."/>
            <person name="Kang S."/>
            <person name="Shim W.B."/>
            <person name="Woloshuk C."/>
            <person name="Xie X."/>
            <person name="Xu J.R."/>
            <person name="Antoniw J."/>
            <person name="Baker S.E."/>
            <person name="Bluhm B.H."/>
            <person name="Breakspear A."/>
            <person name="Brown D.W."/>
            <person name="Butchko R.A."/>
            <person name="Chapman S."/>
            <person name="Coulson R."/>
            <person name="Coutinho P.M."/>
            <person name="Danchin E.G."/>
            <person name="Diener A."/>
            <person name="Gale L.R."/>
            <person name="Gardiner D.M."/>
            <person name="Goff S."/>
            <person name="Hammond-Kosack K.E."/>
            <person name="Hilburn K."/>
            <person name="Hua-Van A."/>
            <person name="Jonkers W."/>
            <person name="Kazan K."/>
            <person name="Kodira C.D."/>
            <person name="Koehrsen M."/>
            <person name="Kumar L."/>
            <person name="Lee Y.H."/>
            <person name="Li L."/>
            <person name="Manners J.M."/>
            <person name="Miranda-Saavedra D."/>
            <person name="Mukherjee M."/>
            <person name="Park G."/>
            <person name="Park J."/>
            <person name="Park S.Y."/>
            <person name="Proctor R.H."/>
            <person name="Regev A."/>
            <person name="Ruiz-Roldan M.C."/>
            <person name="Sain D."/>
            <person name="Sakthikumar S."/>
            <person name="Sykes S."/>
            <person name="Schwartz D.C."/>
            <person name="Turgeon B.G."/>
            <person name="Wapinski I."/>
            <person name="Yoder O."/>
            <person name="Young S."/>
            <person name="Zeng Q."/>
            <person name="Zhou S."/>
            <person name="Galagan J."/>
            <person name="Cuomo C.A."/>
            <person name="Kistler H.C."/>
            <person name="Rep M."/>
        </authorList>
    </citation>
    <scope>NUCLEOTIDE SEQUENCE [LARGE SCALE GENOMIC DNA]</scope>
    <source>
        <strain evidence="5">4287</strain>
    </source>
</reference>
<dbReference type="AlphaFoldDB" id="A0A0J9W9Q2"/>
<keyword evidence="1" id="KW-0479">Metal-binding</keyword>
<dbReference type="SMART" id="SM00906">
    <property type="entry name" value="Fungal_trans"/>
    <property type="match status" value="1"/>
</dbReference>
<evidence type="ECO:0000313" key="6">
    <source>
        <dbReference type="Proteomes" id="UP000009097"/>
    </source>
</evidence>
<dbReference type="GO" id="GO:0008270">
    <property type="term" value="F:zinc ion binding"/>
    <property type="evidence" value="ECO:0007669"/>
    <property type="project" value="InterPro"/>
</dbReference>
<dbReference type="CDD" id="cd12148">
    <property type="entry name" value="fungal_TF_MHR"/>
    <property type="match status" value="1"/>
</dbReference>
<dbReference type="GO" id="GO:0006351">
    <property type="term" value="P:DNA-templated transcription"/>
    <property type="evidence" value="ECO:0007669"/>
    <property type="project" value="InterPro"/>
</dbReference>
<dbReference type="SMART" id="SM00066">
    <property type="entry name" value="GAL4"/>
    <property type="match status" value="1"/>
</dbReference>
<dbReference type="InterPro" id="IPR001138">
    <property type="entry name" value="Zn2Cys6_DnaBD"/>
</dbReference>
<dbReference type="Proteomes" id="UP000009097">
    <property type="component" value="Unassembled WGS sequence"/>
</dbReference>
<dbReference type="KEGG" id="fox:FOXG_17202"/>
<dbReference type="RefSeq" id="XP_018258124.1">
    <property type="nucleotide sequence ID" value="XM_018397220.1"/>
</dbReference>
<evidence type="ECO:0000256" key="1">
    <source>
        <dbReference type="ARBA" id="ARBA00022723"/>
    </source>
</evidence>
<feature type="domain" description="Zn(2)-C6 fungal-type" evidence="4">
    <location>
        <begin position="52"/>
        <end position="83"/>
    </location>
</feature>
<dbReference type="PROSITE" id="PS00463">
    <property type="entry name" value="ZN2_CY6_FUNGAL_1"/>
    <property type="match status" value="1"/>
</dbReference>
<sequence>MATEASEGSAASQSPASTSARTVTGKNNKKRASPSNNSEQPQKATKRRAARACVACRARKVRCDVIDGTPCGNCRWDKVECVVQESRRRRKYLPTASIGDQLLPTEAQLRCQTAFCNPIMNTADLRRPSNGSAISTNSIDSPGSFLSNSGHGNHVPHVNSEDVNYLQIKGALSIPILPLQNALLQAYIEYVHPYIPLMDLNNFLSIINTRDGQNGQTSLFLYQAVMFAASAFIVMKYLREGGYTTRKAACKSFFQKTRLLYDFDYESDRLILIQALLLMTYWYETLNDQKDTWHWMGMAISLAYTIGLHRNPGLTSMTPAKKKLRKRIWWWCCMRDRLIALGMRQPSRIKDEDFDVPMLEESDFEIEALPKDNTVIPASCTLVRNLDMQRELAIMCIAKAQVCVCISHMLKAQYSVFTRDIIKLENTTNSTIMLFPNKQLYNVESINKMDLELIAWAESLPTCCQNRTLTPLDVKDGRTTIAV</sequence>
<dbReference type="Gene3D" id="4.10.240.10">
    <property type="entry name" value="Zn(2)-C6 fungal-type DNA-binding domain"/>
    <property type="match status" value="1"/>
</dbReference>
<dbReference type="Pfam" id="PF04082">
    <property type="entry name" value="Fungal_trans"/>
    <property type="match status" value="1"/>
</dbReference>
<dbReference type="SUPFAM" id="SSF57701">
    <property type="entry name" value="Zn2/Cys6 DNA-binding domain"/>
    <property type="match status" value="1"/>
</dbReference>
<dbReference type="InterPro" id="IPR036864">
    <property type="entry name" value="Zn2-C6_fun-type_DNA-bd_sf"/>
</dbReference>
<dbReference type="EMBL" id="DS231740">
    <property type="protein sequence ID" value="KNB20079.1"/>
    <property type="molecule type" value="Genomic_DNA"/>
</dbReference>
<dbReference type="OrthoDB" id="4451586at2759"/>
<dbReference type="Pfam" id="PF00172">
    <property type="entry name" value="Zn_clus"/>
    <property type="match status" value="1"/>
</dbReference>
<evidence type="ECO:0000256" key="2">
    <source>
        <dbReference type="ARBA" id="ARBA00023242"/>
    </source>
</evidence>
<dbReference type="PANTHER" id="PTHR47425:SF2">
    <property type="entry name" value="FARB-RELATED"/>
    <property type="match status" value="1"/>
</dbReference>
<evidence type="ECO:0000313" key="5">
    <source>
        <dbReference type="EMBL" id="KNB20079.1"/>
    </source>
</evidence>